<evidence type="ECO:0000313" key="2">
    <source>
        <dbReference type="EMBL" id="VYU60461.1"/>
    </source>
</evidence>
<name>A0A6N3G924_ENTCA</name>
<sequence length="81" mass="9619">MSNIREFFAKRKQEKLDKMRKKNWELRQEGKDPHKGWGNMVNTGFGGLNNSNRDHSGASFRTKEIDNKAFYIEESKNKRKE</sequence>
<proteinExistence type="predicted"/>
<protein>
    <submittedName>
        <fullName evidence="2">Uncharacterized protein</fullName>
    </submittedName>
</protein>
<accession>A0A6N3G924</accession>
<organism evidence="2">
    <name type="scientific">Enterococcus casseliflavus</name>
    <name type="common">Enterococcus flavescens</name>
    <dbReference type="NCBI Taxonomy" id="37734"/>
    <lineage>
        <taxon>Bacteria</taxon>
        <taxon>Bacillati</taxon>
        <taxon>Bacillota</taxon>
        <taxon>Bacilli</taxon>
        <taxon>Lactobacillales</taxon>
        <taxon>Enterococcaceae</taxon>
        <taxon>Enterococcus</taxon>
    </lineage>
</organism>
<feature type="region of interest" description="Disordered" evidence="1">
    <location>
        <begin position="26"/>
        <end position="60"/>
    </location>
</feature>
<gene>
    <name evidence="2" type="ORF">ECLFYP2_00769</name>
</gene>
<dbReference type="AlphaFoldDB" id="A0A6N3G924"/>
<evidence type="ECO:0000256" key="1">
    <source>
        <dbReference type="SAM" id="MobiDB-lite"/>
    </source>
</evidence>
<feature type="compositionally biased region" description="Basic and acidic residues" evidence="1">
    <location>
        <begin position="26"/>
        <end position="35"/>
    </location>
</feature>
<reference evidence="2" key="1">
    <citation type="submission" date="2019-11" db="EMBL/GenBank/DDBJ databases">
        <authorList>
            <person name="Feng L."/>
        </authorList>
    </citation>
    <scope>NUCLEOTIDE SEQUENCE</scope>
    <source>
        <strain evidence="2">ECasseliflavusLFYP2</strain>
    </source>
</reference>
<dbReference type="RefSeq" id="WP_368739924.1">
    <property type="nucleotide sequence ID" value="NZ_CACRTX010000018.1"/>
</dbReference>
<dbReference type="EMBL" id="CACRTX010000018">
    <property type="protein sequence ID" value="VYU60461.1"/>
    <property type="molecule type" value="Genomic_DNA"/>
</dbReference>